<dbReference type="InterPro" id="IPR023214">
    <property type="entry name" value="HAD_sf"/>
</dbReference>
<feature type="region of interest" description="Disordered" evidence="5">
    <location>
        <begin position="1"/>
        <end position="30"/>
    </location>
</feature>
<protein>
    <recommendedName>
        <fullName evidence="6">RanBP2-type domain-containing protein</fullName>
    </recommendedName>
</protein>
<evidence type="ECO:0000259" key="6">
    <source>
        <dbReference type="PROSITE" id="PS50199"/>
    </source>
</evidence>
<evidence type="ECO:0000256" key="3">
    <source>
        <dbReference type="ARBA" id="ARBA00022833"/>
    </source>
</evidence>
<dbReference type="SUPFAM" id="SSF56784">
    <property type="entry name" value="HAD-like"/>
    <property type="match status" value="1"/>
</dbReference>
<keyword evidence="8" id="KW-1185">Reference proteome</keyword>
<dbReference type="EMBL" id="CAXAMN010027683">
    <property type="protein sequence ID" value="CAK9112110.1"/>
    <property type="molecule type" value="Genomic_DNA"/>
</dbReference>
<dbReference type="InterPro" id="IPR001876">
    <property type="entry name" value="Znf_RanBP2"/>
</dbReference>
<evidence type="ECO:0000313" key="7">
    <source>
        <dbReference type="EMBL" id="CAK9112110.1"/>
    </source>
</evidence>
<gene>
    <name evidence="7" type="ORF">CCMP2556_LOCUS51993</name>
</gene>
<evidence type="ECO:0000256" key="1">
    <source>
        <dbReference type="ARBA" id="ARBA00022723"/>
    </source>
</evidence>
<name>A0ABP0SIS5_9DINO</name>
<keyword evidence="2 4" id="KW-0863">Zinc-finger</keyword>
<dbReference type="PROSITE" id="PS50199">
    <property type="entry name" value="ZF_RANBP2_2"/>
    <property type="match status" value="1"/>
</dbReference>
<dbReference type="Proteomes" id="UP001642484">
    <property type="component" value="Unassembled WGS sequence"/>
</dbReference>
<comment type="caution">
    <text evidence="7">The sequence shown here is derived from an EMBL/GenBank/DDBJ whole genome shotgun (WGS) entry which is preliminary data.</text>
</comment>
<dbReference type="InterPro" id="IPR006439">
    <property type="entry name" value="HAD-SF_hydro_IA"/>
</dbReference>
<evidence type="ECO:0000313" key="8">
    <source>
        <dbReference type="Proteomes" id="UP001642484"/>
    </source>
</evidence>
<proteinExistence type="predicted"/>
<reference evidence="7 8" key="1">
    <citation type="submission" date="2024-02" db="EMBL/GenBank/DDBJ databases">
        <authorList>
            <person name="Chen Y."/>
            <person name="Shah S."/>
            <person name="Dougan E. K."/>
            <person name="Thang M."/>
            <person name="Chan C."/>
        </authorList>
    </citation>
    <scope>NUCLEOTIDE SEQUENCE [LARGE SCALE GENOMIC DNA]</scope>
</reference>
<dbReference type="Gene3D" id="4.10.1060.10">
    <property type="entry name" value="Zinc finger, RanBP2-type"/>
    <property type="match status" value="1"/>
</dbReference>
<keyword evidence="1" id="KW-0479">Metal-binding</keyword>
<dbReference type="InterPro" id="IPR036412">
    <property type="entry name" value="HAD-like_sf"/>
</dbReference>
<evidence type="ECO:0000256" key="2">
    <source>
        <dbReference type="ARBA" id="ARBA00022771"/>
    </source>
</evidence>
<dbReference type="Gene3D" id="3.40.50.1000">
    <property type="entry name" value="HAD superfamily/HAD-like"/>
    <property type="match status" value="1"/>
</dbReference>
<dbReference type="Pfam" id="PF00702">
    <property type="entry name" value="Hydrolase"/>
    <property type="match status" value="1"/>
</dbReference>
<keyword evidence="3" id="KW-0862">Zinc</keyword>
<evidence type="ECO:0000256" key="4">
    <source>
        <dbReference type="PROSITE-ProRule" id="PRU00322"/>
    </source>
</evidence>
<feature type="domain" description="RanBP2-type" evidence="6">
    <location>
        <begin position="28"/>
        <end position="52"/>
    </location>
</feature>
<evidence type="ECO:0000256" key="5">
    <source>
        <dbReference type="SAM" id="MobiDB-lite"/>
    </source>
</evidence>
<organism evidence="7 8">
    <name type="scientific">Durusdinium trenchii</name>
    <dbReference type="NCBI Taxonomy" id="1381693"/>
    <lineage>
        <taxon>Eukaryota</taxon>
        <taxon>Sar</taxon>
        <taxon>Alveolata</taxon>
        <taxon>Dinophyceae</taxon>
        <taxon>Suessiales</taxon>
        <taxon>Symbiodiniaceae</taxon>
        <taxon>Durusdinium</taxon>
    </lineage>
</organism>
<accession>A0ABP0SIS5</accession>
<sequence>MRSDGFLDEPLTSSPPRKGKMGNNEKPRAGDWKCPNCNDLQFARNAACRRCNWNLFPSRGSQRTVNGSSVHPQPAVRRCVEEPQQESAAKAAKAQWSAMREDPEATKEAFWRLARAAISGLDEAKTAAADAEICARLRGYYPETLEVLRQAKEQDVVLGMISNHLAFWFYPETCHLYWRQIGSCYAWKKECGEVLKDLVEPELLLVSSEVACSKPGHRIFELFLERLGRLHPGLTAADCVFVDDKAENVAAAAALGFAVVHYDARKAQPGELAQALKDAGLALT</sequence>
<dbReference type="NCBIfam" id="TIGR01509">
    <property type="entry name" value="HAD-SF-IA-v3"/>
    <property type="match status" value="1"/>
</dbReference>